<evidence type="ECO:0000256" key="8">
    <source>
        <dbReference type="ARBA" id="ARBA00022679"/>
    </source>
</evidence>
<dbReference type="PANTHER" id="PTHR43463:SF1">
    <property type="entry name" value="NICOTINATE-NUCLEOTIDE--DIMETHYLBENZIMIDAZOLE PHOSPHORIBOSYLTRANSFERASE"/>
    <property type="match status" value="1"/>
</dbReference>
<dbReference type="GO" id="GO:0000166">
    <property type="term" value="F:nucleotide binding"/>
    <property type="evidence" value="ECO:0007669"/>
    <property type="project" value="InterPro"/>
</dbReference>
<dbReference type="SUPFAM" id="SSF52540">
    <property type="entry name" value="P-loop containing nucleoside triphosphate hydrolases"/>
    <property type="match status" value="1"/>
</dbReference>
<evidence type="ECO:0000256" key="7">
    <source>
        <dbReference type="ARBA" id="ARBA00022676"/>
    </source>
</evidence>
<evidence type="ECO:0000313" key="13">
    <source>
        <dbReference type="Proteomes" id="UP000460435"/>
    </source>
</evidence>
<comment type="function">
    <text evidence="1 11">Catalyzes the synthesis of alpha-ribazole-5'-phosphate from nicotinate mononucleotide (NAMN) and 5,6-dimethylbenzimidazole (DMB).</text>
</comment>
<keyword evidence="13" id="KW-1185">Reference proteome</keyword>
<evidence type="ECO:0000256" key="11">
    <source>
        <dbReference type="HAMAP-Rule" id="MF_00230"/>
    </source>
</evidence>
<dbReference type="InterPro" id="IPR003203">
    <property type="entry name" value="CobU/CobP"/>
</dbReference>
<dbReference type="InterPro" id="IPR023195">
    <property type="entry name" value="Nict_dMeBzImd_PRibTrfase_N"/>
</dbReference>
<protein>
    <recommendedName>
        <fullName evidence="5 11">Nicotinate-nucleotide--dimethylbenzimidazole phosphoribosyltransferase</fullName>
        <shortName evidence="11">NN:DBI PRT</shortName>
        <ecNumber evidence="4 11">2.4.2.21</ecNumber>
    </recommendedName>
    <alternativeName>
        <fullName evidence="9 11">N(1)-alpha-phosphoribosyltransferase</fullName>
    </alternativeName>
</protein>
<evidence type="ECO:0000313" key="12">
    <source>
        <dbReference type="EMBL" id="NDL60330.1"/>
    </source>
</evidence>
<dbReference type="InterPro" id="IPR036087">
    <property type="entry name" value="Nict_dMeBzImd_PRibTrfase_sf"/>
</dbReference>
<reference evidence="12 13" key="1">
    <citation type="submission" date="2019-11" db="EMBL/GenBank/DDBJ databases">
        <authorList>
            <person name="Li X.-J."/>
            <person name="Feng X.-M."/>
        </authorList>
    </citation>
    <scope>NUCLEOTIDE SEQUENCE [LARGE SCALE GENOMIC DNA]</scope>
    <source>
        <strain evidence="12 13">XMNu-373</strain>
    </source>
</reference>
<keyword evidence="6 11" id="KW-0169">Cobalamin biosynthesis</keyword>
<comment type="catalytic activity">
    <reaction evidence="10 11">
        <text>5,6-dimethylbenzimidazole + nicotinate beta-D-ribonucleotide = alpha-ribazole 5'-phosphate + nicotinate + H(+)</text>
        <dbReference type="Rhea" id="RHEA:11196"/>
        <dbReference type="ChEBI" id="CHEBI:15378"/>
        <dbReference type="ChEBI" id="CHEBI:15890"/>
        <dbReference type="ChEBI" id="CHEBI:32544"/>
        <dbReference type="ChEBI" id="CHEBI:57502"/>
        <dbReference type="ChEBI" id="CHEBI:57918"/>
        <dbReference type="EC" id="2.4.2.21"/>
    </reaction>
</comment>
<dbReference type="Gene3D" id="3.40.50.300">
    <property type="entry name" value="P-loop containing nucleotide triphosphate hydrolases"/>
    <property type="match status" value="1"/>
</dbReference>
<proteinExistence type="inferred from homology"/>
<dbReference type="Proteomes" id="UP000460435">
    <property type="component" value="Unassembled WGS sequence"/>
</dbReference>
<evidence type="ECO:0000256" key="2">
    <source>
        <dbReference type="ARBA" id="ARBA00005049"/>
    </source>
</evidence>
<dbReference type="Pfam" id="PF02283">
    <property type="entry name" value="CobU"/>
    <property type="match status" value="1"/>
</dbReference>
<gene>
    <name evidence="11 12" type="primary">cobT</name>
    <name evidence="12" type="ORF">F7O44_24960</name>
</gene>
<evidence type="ECO:0000256" key="5">
    <source>
        <dbReference type="ARBA" id="ARBA00015486"/>
    </source>
</evidence>
<dbReference type="GO" id="GO:0043752">
    <property type="term" value="F:adenosylcobinamide kinase activity"/>
    <property type="evidence" value="ECO:0007669"/>
    <property type="project" value="InterPro"/>
</dbReference>
<dbReference type="NCBIfam" id="NF000996">
    <property type="entry name" value="PRK00105.1"/>
    <property type="match status" value="1"/>
</dbReference>
<dbReference type="InterPro" id="IPR027417">
    <property type="entry name" value="P-loop_NTPase"/>
</dbReference>
<dbReference type="EMBL" id="WLZY01000011">
    <property type="protein sequence ID" value="NDL60330.1"/>
    <property type="molecule type" value="Genomic_DNA"/>
</dbReference>
<dbReference type="EC" id="2.4.2.21" evidence="4 11"/>
<dbReference type="CDD" id="cd02439">
    <property type="entry name" value="DMB-PRT_CobT"/>
    <property type="match status" value="1"/>
</dbReference>
<evidence type="ECO:0000256" key="9">
    <source>
        <dbReference type="ARBA" id="ARBA00030686"/>
    </source>
</evidence>
<dbReference type="Gene3D" id="1.10.1610.10">
    <property type="match status" value="1"/>
</dbReference>
<accession>A0A7K3MAX7</accession>
<dbReference type="InterPro" id="IPR003200">
    <property type="entry name" value="Nict_dMeBzImd_PRibTrfase"/>
</dbReference>
<dbReference type="UniPathway" id="UPA00061">
    <property type="reaction ID" value="UER00516"/>
</dbReference>
<dbReference type="SUPFAM" id="SSF52733">
    <property type="entry name" value="Nicotinate mononucleotide:5,6-dimethylbenzimidazole phosphoribosyltransferase (CobT)"/>
    <property type="match status" value="1"/>
</dbReference>
<organism evidence="12 13">
    <name type="scientific">Phytoactinopolyspora mesophila</name>
    <dbReference type="NCBI Taxonomy" id="2650750"/>
    <lineage>
        <taxon>Bacteria</taxon>
        <taxon>Bacillati</taxon>
        <taxon>Actinomycetota</taxon>
        <taxon>Actinomycetes</taxon>
        <taxon>Jiangellales</taxon>
        <taxon>Jiangellaceae</taxon>
        <taxon>Phytoactinopolyspora</taxon>
    </lineage>
</organism>
<sequence>MEKILVLGGARSGKSVYAEKWAHESARPGPVTYLATAPPRPGDTEWAERVERHRERRPAAWETLETTEVVSVLRRASGTVIVECLSLWLSSVLDDAGVWGDAGDGAGVGPGDESAPSTPIDIVEAAVSDLIDAWRSSRAAIVAVSNEVGSGVVPATRSGRLYRDLLGNLNRRVADVADRAVLCVAGRALDLPAPLSAPGDVQDNSCHQRHPVQHHVRAAELGVPAPVDETVEARARELIDGLAKPVGSLGRLEEIAVWLAGRQGEYPPRMPSRAGVTVFAGDHGVAAEVSAYPPAVTAAMVRTVVSGQAAINALAAQHGATVRIRDLAVDADLPDVPQEVGEHKVRRGSGRIDVEDALTPEQVRIAVSAGRRLVVDEPVDVLIAGDLGIGNTTTAAAIIGAVLGLDARKVTGRGTGIDDATLEHKSTVVAAAIERARPVRDDPLALLSTIGGADFAAMAGFLAGAAEHGIPVLLDGVVVTAAALVAELLTPGASAWWLAGHLSVEPAHAAALDYLGLEPIVDLRMRLGEGTGALAALPTLRSAVAMSTRMAALADLEL</sequence>
<dbReference type="GO" id="GO:0009236">
    <property type="term" value="P:cobalamin biosynthetic process"/>
    <property type="evidence" value="ECO:0007669"/>
    <property type="project" value="UniProtKB-UniRule"/>
</dbReference>
<name>A0A7K3MAX7_9ACTN</name>
<dbReference type="InterPro" id="IPR017846">
    <property type="entry name" value="Nict_dMeBzImd_PRibTrfase_bact"/>
</dbReference>
<dbReference type="HAMAP" id="MF_00230">
    <property type="entry name" value="CobT"/>
    <property type="match status" value="1"/>
</dbReference>
<dbReference type="NCBIfam" id="TIGR03160">
    <property type="entry name" value="cobT_DBIPRT"/>
    <property type="match status" value="1"/>
</dbReference>
<keyword evidence="7 11" id="KW-0328">Glycosyltransferase</keyword>
<comment type="similarity">
    <text evidence="3 11">Belongs to the CobT family.</text>
</comment>
<dbReference type="GO" id="GO:0008939">
    <property type="term" value="F:nicotinate-nucleotide-dimethylbenzimidazole phosphoribosyltransferase activity"/>
    <property type="evidence" value="ECO:0007669"/>
    <property type="project" value="UniProtKB-UniRule"/>
</dbReference>
<keyword evidence="8 11" id="KW-0808">Transferase</keyword>
<dbReference type="UniPathway" id="UPA00148">
    <property type="reaction ID" value="UER00236"/>
</dbReference>
<dbReference type="Gene3D" id="3.40.50.10210">
    <property type="match status" value="1"/>
</dbReference>
<evidence type="ECO:0000256" key="3">
    <source>
        <dbReference type="ARBA" id="ARBA00007110"/>
    </source>
</evidence>
<dbReference type="PANTHER" id="PTHR43463">
    <property type="entry name" value="NICOTINATE-NUCLEOTIDE--DIMETHYLBENZIMIDAZOLE PHOSPHORIBOSYLTRANSFERASE"/>
    <property type="match status" value="1"/>
</dbReference>
<evidence type="ECO:0000256" key="6">
    <source>
        <dbReference type="ARBA" id="ARBA00022573"/>
    </source>
</evidence>
<evidence type="ECO:0000256" key="10">
    <source>
        <dbReference type="ARBA" id="ARBA00047340"/>
    </source>
</evidence>
<comment type="caution">
    <text evidence="12">The sequence shown here is derived from an EMBL/GenBank/DDBJ whole genome shotgun (WGS) entry which is preliminary data.</text>
</comment>
<evidence type="ECO:0000256" key="1">
    <source>
        <dbReference type="ARBA" id="ARBA00002197"/>
    </source>
</evidence>
<dbReference type="CDD" id="cd00544">
    <property type="entry name" value="CobU"/>
    <property type="match status" value="1"/>
</dbReference>
<feature type="active site" description="Proton acceptor" evidence="11">
    <location>
        <position position="529"/>
    </location>
</feature>
<dbReference type="Pfam" id="PF02277">
    <property type="entry name" value="DBI_PRT"/>
    <property type="match status" value="1"/>
</dbReference>
<comment type="pathway">
    <text evidence="2 11">Nucleoside biosynthesis; alpha-ribazole biosynthesis; alpha-ribazole from 5,6-dimethylbenzimidazole: step 1/2.</text>
</comment>
<dbReference type="AlphaFoldDB" id="A0A7K3MAX7"/>
<evidence type="ECO:0000256" key="4">
    <source>
        <dbReference type="ARBA" id="ARBA00011991"/>
    </source>
</evidence>